<evidence type="ECO:0000256" key="1">
    <source>
        <dbReference type="SAM" id="MobiDB-lite"/>
    </source>
</evidence>
<dbReference type="Proteomes" id="UP001358614">
    <property type="component" value="Chromosome 2"/>
</dbReference>
<sequence length="80" mass="9611">MLKKPGLSLEWEDRLLKMDCRLANYITFGDFKKDFDERNRDLIRGRKRRQPYQIFDGRGSDTTKRPRRGTANYGNRSNNR</sequence>
<reference evidence="2 3" key="1">
    <citation type="submission" date="2024-01" db="EMBL/GenBank/DDBJ databases">
        <title>Comparative genomics of Cryptococcus and Kwoniella reveals pathogenesis evolution and contrasting modes of karyotype evolution via chromosome fusion or intercentromeric recombination.</title>
        <authorList>
            <person name="Coelho M.A."/>
            <person name="David-Palma M."/>
            <person name="Shea T."/>
            <person name="Bowers K."/>
            <person name="McGinley-Smith S."/>
            <person name="Mohammad A.W."/>
            <person name="Gnirke A."/>
            <person name="Yurkov A.M."/>
            <person name="Nowrousian M."/>
            <person name="Sun S."/>
            <person name="Cuomo C.A."/>
            <person name="Heitman J."/>
        </authorList>
    </citation>
    <scope>NUCLEOTIDE SEQUENCE [LARGE SCALE GENOMIC DNA]</scope>
    <source>
        <strain evidence="2 3">PYCC6329</strain>
    </source>
</reference>
<dbReference type="KEGG" id="ker:91106280"/>
<keyword evidence="3" id="KW-1185">Reference proteome</keyword>
<evidence type="ECO:0000313" key="3">
    <source>
        <dbReference type="Proteomes" id="UP001358614"/>
    </source>
</evidence>
<feature type="region of interest" description="Disordered" evidence="1">
    <location>
        <begin position="42"/>
        <end position="80"/>
    </location>
</feature>
<dbReference type="RefSeq" id="XP_066087323.1">
    <property type="nucleotide sequence ID" value="XM_066231226.1"/>
</dbReference>
<proteinExistence type="predicted"/>
<gene>
    <name evidence="2" type="ORF">V865_007479</name>
</gene>
<accession>A0AAX4KSB2</accession>
<dbReference type="AlphaFoldDB" id="A0AAX4KSB2"/>
<protein>
    <submittedName>
        <fullName evidence="2">Uncharacterized protein</fullName>
    </submittedName>
</protein>
<evidence type="ECO:0000313" key="2">
    <source>
        <dbReference type="EMBL" id="WWD09356.1"/>
    </source>
</evidence>
<organism evidence="2 3">
    <name type="scientific">Kwoniella europaea PYCC6329</name>
    <dbReference type="NCBI Taxonomy" id="1423913"/>
    <lineage>
        <taxon>Eukaryota</taxon>
        <taxon>Fungi</taxon>
        <taxon>Dikarya</taxon>
        <taxon>Basidiomycota</taxon>
        <taxon>Agaricomycotina</taxon>
        <taxon>Tremellomycetes</taxon>
        <taxon>Tremellales</taxon>
        <taxon>Cryptococcaceae</taxon>
        <taxon>Kwoniella</taxon>
    </lineage>
</organism>
<dbReference type="EMBL" id="CP144090">
    <property type="protein sequence ID" value="WWD09356.1"/>
    <property type="molecule type" value="Genomic_DNA"/>
</dbReference>
<name>A0AAX4KSB2_9TREE</name>
<dbReference type="GeneID" id="91106280"/>